<dbReference type="CDD" id="cd13401">
    <property type="entry name" value="Slt70-like"/>
    <property type="match status" value="1"/>
</dbReference>
<dbReference type="GO" id="GO:0042597">
    <property type="term" value="C:periplasmic space"/>
    <property type="evidence" value="ECO:0007669"/>
    <property type="project" value="InterPro"/>
</dbReference>
<proteinExistence type="inferred from homology"/>
<organism evidence="5 6">
    <name type="scientific">Desulfurobacterium atlanticum</name>
    <dbReference type="NCBI Taxonomy" id="240169"/>
    <lineage>
        <taxon>Bacteria</taxon>
        <taxon>Pseudomonadati</taxon>
        <taxon>Aquificota</taxon>
        <taxon>Aquificia</taxon>
        <taxon>Desulfurobacteriales</taxon>
        <taxon>Desulfurobacteriaceae</taxon>
        <taxon>Desulfurobacterium</taxon>
    </lineage>
</organism>
<evidence type="ECO:0000259" key="4">
    <source>
        <dbReference type="Pfam" id="PF01464"/>
    </source>
</evidence>
<dbReference type="InterPro" id="IPR023346">
    <property type="entry name" value="Lysozyme-like_dom_sf"/>
</dbReference>
<dbReference type="EMBL" id="FZOB01000003">
    <property type="protein sequence ID" value="SNR69330.1"/>
    <property type="molecule type" value="Genomic_DNA"/>
</dbReference>
<feature type="signal peptide" evidence="3">
    <location>
        <begin position="1"/>
        <end position="20"/>
    </location>
</feature>
<dbReference type="InterPro" id="IPR008258">
    <property type="entry name" value="Transglycosylase_SLT_dom_1"/>
</dbReference>
<protein>
    <submittedName>
        <fullName evidence="5">Soluble lytic murein transglycosylase</fullName>
    </submittedName>
</protein>
<dbReference type="AlphaFoldDB" id="A0A238YE48"/>
<evidence type="ECO:0000256" key="2">
    <source>
        <dbReference type="ARBA" id="ARBA00022729"/>
    </source>
</evidence>
<evidence type="ECO:0000256" key="3">
    <source>
        <dbReference type="SAM" id="SignalP"/>
    </source>
</evidence>
<dbReference type="Proteomes" id="UP000198405">
    <property type="component" value="Unassembled WGS sequence"/>
</dbReference>
<evidence type="ECO:0000256" key="1">
    <source>
        <dbReference type="ARBA" id="ARBA00007734"/>
    </source>
</evidence>
<gene>
    <name evidence="5" type="ORF">SAMN06265340_10378</name>
</gene>
<comment type="similarity">
    <text evidence="1">Belongs to the transglycosylase Slt family.</text>
</comment>
<dbReference type="InterPro" id="IPR008939">
    <property type="entry name" value="Lytic_TGlycosylase_superhlx_U"/>
</dbReference>
<dbReference type="Pfam" id="PF01464">
    <property type="entry name" value="SLT"/>
    <property type="match status" value="1"/>
</dbReference>
<dbReference type="RefSeq" id="WP_089322627.1">
    <property type="nucleotide sequence ID" value="NZ_FZOB01000003.1"/>
</dbReference>
<evidence type="ECO:0000313" key="6">
    <source>
        <dbReference type="Proteomes" id="UP000198405"/>
    </source>
</evidence>
<name>A0A238YE48_9BACT</name>
<accession>A0A238YE48</accession>
<sequence length="558" mass="64564">MRKFAVIILMLFSFSIPSFAVSVKEVKAFDSLKGSSSIEPFFDFLRKYPDSPFKKAVVEILISKLYEKKRYDAIVNLHPDRIDIDVDDFFLLKYADALKFTGSIEKAKKVYLSIFSRSNRYDEEVIVKNAGDTAFLFENSTIVRKKVWYALRNRNFEIAAFYLDKLPLNDKYYTYLKGVLHYKKGNRKKARFFFEASDVPESKFYLLLLEKNPFKKVELLRELLLSDAKDSFKRLGARIVLNNLITSNLPLCRKAINVVKNYDLEIYREFLARYYINTGDFNSAIAVLKKMDTPYSYGLLFVLNKYLKKNMKIKVSFVPDFYQFATGDLKKIKFKEPSVLMINDEGLRFIIESKKFYLLDFIDGSKVDSYDLAIALYLGKRYRRAIKFAAVSDRDKPEIRRVLYPTPEIFGGDIISLSIARQESLFEPGAFSRSGAIGYMQIMPSTGKHIASLLNDDFDVANLYDEKVNVNYGTFYIKRLIRRFGSFPIAAAAYNAGPGRVNRWLKIYGKPKNGEELVLFVDTFIPFDETRNYVKKVIVNCFYYSAILGSSSSICRIQ</sequence>
<dbReference type="PANTHER" id="PTHR37423">
    <property type="entry name" value="SOLUBLE LYTIC MUREIN TRANSGLYCOSYLASE-RELATED"/>
    <property type="match status" value="1"/>
</dbReference>
<dbReference type="OrthoDB" id="9815002at2"/>
<dbReference type="SUPFAM" id="SSF53955">
    <property type="entry name" value="Lysozyme-like"/>
    <property type="match status" value="1"/>
</dbReference>
<dbReference type="GO" id="GO:0004553">
    <property type="term" value="F:hydrolase activity, hydrolyzing O-glycosyl compounds"/>
    <property type="evidence" value="ECO:0007669"/>
    <property type="project" value="InterPro"/>
</dbReference>
<feature type="chain" id="PRO_5012647234" evidence="3">
    <location>
        <begin position="21"/>
        <end position="558"/>
    </location>
</feature>
<keyword evidence="6" id="KW-1185">Reference proteome</keyword>
<keyword evidence="2 3" id="KW-0732">Signal</keyword>
<reference evidence="6" key="1">
    <citation type="submission" date="2017-06" db="EMBL/GenBank/DDBJ databases">
        <authorList>
            <person name="Varghese N."/>
            <person name="Submissions S."/>
        </authorList>
    </citation>
    <scope>NUCLEOTIDE SEQUENCE [LARGE SCALE GENOMIC DNA]</scope>
    <source>
        <strain evidence="6">DSM 15668</strain>
    </source>
</reference>
<dbReference type="SUPFAM" id="SSF48435">
    <property type="entry name" value="Bacterial muramidases"/>
    <property type="match status" value="1"/>
</dbReference>
<evidence type="ECO:0000313" key="5">
    <source>
        <dbReference type="EMBL" id="SNR69330.1"/>
    </source>
</evidence>
<dbReference type="PANTHER" id="PTHR37423:SF2">
    <property type="entry name" value="MEMBRANE-BOUND LYTIC MUREIN TRANSGLYCOSYLASE C"/>
    <property type="match status" value="1"/>
</dbReference>
<dbReference type="Gene3D" id="1.10.530.10">
    <property type="match status" value="1"/>
</dbReference>
<feature type="domain" description="Transglycosylase SLT" evidence="4">
    <location>
        <begin position="417"/>
        <end position="512"/>
    </location>
</feature>